<sequence length="37" mass="4044">MHSESIQDMKENTGNWSLILPPSSPDADAGFDGAIRR</sequence>
<dbReference type="AlphaFoldDB" id="A0A0A9C9K6"/>
<reference evidence="2" key="1">
    <citation type="submission" date="2014-09" db="EMBL/GenBank/DDBJ databases">
        <authorList>
            <person name="Magalhaes I.L.F."/>
            <person name="Oliveira U."/>
            <person name="Santos F.R."/>
            <person name="Vidigal T.H.D.A."/>
            <person name="Brescovit A.D."/>
            <person name="Santos A.J."/>
        </authorList>
    </citation>
    <scope>NUCLEOTIDE SEQUENCE</scope>
    <source>
        <tissue evidence="2">Shoot tissue taken approximately 20 cm above the soil surface</tissue>
    </source>
</reference>
<protein>
    <submittedName>
        <fullName evidence="2">Uncharacterized protein</fullName>
    </submittedName>
</protein>
<reference evidence="2" key="2">
    <citation type="journal article" date="2015" name="Data Brief">
        <title>Shoot transcriptome of the giant reed, Arundo donax.</title>
        <authorList>
            <person name="Barrero R.A."/>
            <person name="Guerrero F.D."/>
            <person name="Moolhuijzen P."/>
            <person name="Goolsby J.A."/>
            <person name="Tidwell J."/>
            <person name="Bellgard S.E."/>
            <person name="Bellgard M.I."/>
        </authorList>
    </citation>
    <scope>NUCLEOTIDE SEQUENCE</scope>
    <source>
        <tissue evidence="2">Shoot tissue taken approximately 20 cm above the soil surface</tissue>
    </source>
</reference>
<evidence type="ECO:0000256" key="1">
    <source>
        <dbReference type="SAM" id="MobiDB-lite"/>
    </source>
</evidence>
<dbReference type="EMBL" id="GBRH01229713">
    <property type="protein sequence ID" value="JAD68182.1"/>
    <property type="molecule type" value="Transcribed_RNA"/>
</dbReference>
<proteinExistence type="predicted"/>
<feature type="compositionally biased region" description="Basic and acidic residues" evidence="1">
    <location>
        <begin position="1"/>
        <end position="11"/>
    </location>
</feature>
<feature type="region of interest" description="Disordered" evidence="1">
    <location>
        <begin position="1"/>
        <end position="37"/>
    </location>
</feature>
<evidence type="ECO:0000313" key="2">
    <source>
        <dbReference type="EMBL" id="JAD68182.1"/>
    </source>
</evidence>
<accession>A0A0A9C9K6</accession>
<organism evidence="2">
    <name type="scientific">Arundo donax</name>
    <name type="common">Giant reed</name>
    <name type="synonym">Donax arundinaceus</name>
    <dbReference type="NCBI Taxonomy" id="35708"/>
    <lineage>
        <taxon>Eukaryota</taxon>
        <taxon>Viridiplantae</taxon>
        <taxon>Streptophyta</taxon>
        <taxon>Embryophyta</taxon>
        <taxon>Tracheophyta</taxon>
        <taxon>Spermatophyta</taxon>
        <taxon>Magnoliopsida</taxon>
        <taxon>Liliopsida</taxon>
        <taxon>Poales</taxon>
        <taxon>Poaceae</taxon>
        <taxon>PACMAD clade</taxon>
        <taxon>Arundinoideae</taxon>
        <taxon>Arundineae</taxon>
        <taxon>Arundo</taxon>
    </lineage>
</organism>
<name>A0A0A9C9K6_ARUDO</name>